<protein>
    <submittedName>
        <fullName evidence="3">Retrovirus-related Pol polyprotein from transposon TNT 1-94</fullName>
    </submittedName>
</protein>
<keyword evidence="4" id="KW-1185">Reference proteome</keyword>
<dbReference type="EMBL" id="JAAIUW010000006">
    <property type="protein sequence ID" value="KAF7826430.1"/>
    <property type="molecule type" value="Genomic_DNA"/>
</dbReference>
<name>A0A834WKB9_9FABA</name>
<evidence type="ECO:0000259" key="2">
    <source>
        <dbReference type="Pfam" id="PF22936"/>
    </source>
</evidence>
<dbReference type="Proteomes" id="UP000634136">
    <property type="component" value="Unassembled WGS sequence"/>
</dbReference>
<dbReference type="OrthoDB" id="2015125at2759"/>
<evidence type="ECO:0000256" key="1">
    <source>
        <dbReference type="SAM" id="MobiDB-lite"/>
    </source>
</evidence>
<organism evidence="3 4">
    <name type="scientific">Senna tora</name>
    <dbReference type="NCBI Taxonomy" id="362788"/>
    <lineage>
        <taxon>Eukaryota</taxon>
        <taxon>Viridiplantae</taxon>
        <taxon>Streptophyta</taxon>
        <taxon>Embryophyta</taxon>
        <taxon>Tracheophyta</taxon>
        <taxon>Spermatophyta</taxon>
        <taxon>Magnoliopsida</taxon>
        <taxon>eudicotyledons</taxon>
        <taxon>Gunneridae</taxon>
        <taxon>Pentapetalae</taxon>
        <taxon>rosids</taxon>
        <taxon>fabids</taxon>
        <taxon>Fabales</taxon>
        <taxon>Fabaceae</taxon>
        <taxon>Caesalpinioideae</taxon>
        <taxon>Cassia clade</taxon>
        <taxon>Senna</taxon>
    </lineage>
</organism>
<sequence length="210" mass="23658">MKDDEVVQGAFFAKQKGKQGSGSSKKGYVDKGGKNKNGKNTDKKEKFQPCSICQREIHLGKDCWYKGKGSIQCRFYKKMGHIDKNYRKKQGCSYDGVVWLVDNGCTSQMCKEDKVCCDLDKSVQIKVTLGNGEVMQSQGKGFVTVSTRQCTKTIHNVLYVLGLVQNLLSVAQMISNGYAIVFNKRMFLIYDLEGKLLEEVEMVNKTFPLM</sequence>
<proteinExistence type="predicted"/>
<evidence type="ECO:0000313" key="4">
    <source>
        <dbReference type="Proteomes" id="UP000634136"/>
    </source>
</evidence>
<gene>
    <name evidence="3" type="ORF">G2W53_017594</name>
</gene>
<dbReference type="AlphaFoldDB" id="A0A834WKB9"/>
<evidence type="ECO:0000313" key="3">
    <source>
        <dbReference type="EMBL" id="KAF7826430.1"/>
    </source>
</evidence>
<accession>A0A834WKB9</accession>
<reference evidence="3" key="1">
    <citation type="submission" date="2020-09" db="EMBL/GenBank/DDBJ databases">
        <title>Genome-Enabled Discovery of Anthraquinone Biosynthesis in Senna tora.</title>
        <authorList>
            <person name="Kang S.-H."/>
            <person name="Pandey R.P."/>
            <person name="Lee C.-M."/>
            <person name="Sim J.-S."/>
            <person name="Jeong J.-T."/>
            <person name="Choi B.-S."/>
            <person name="Jung M."/>
            <person name="Ginzburg D."/>
            <person name="Zhao K."/>
            <person name="Won S.Y."/>
            <person name="Oh T.-J."/>
            <person name="Yu Y."/>
            <person name="Kim N.-H."/>
            <person name="Lee O.R."/>
            <person name="Lee T.-H."/>
            <person name="Bashyal P."/>
            <person name="Kim T.-S."/>
            <person name="Lee W.-H."/>
            <person name="Kawkins C."/>
            <person name="Kim C.-K."/>
            <person name="Kim J.S."/>
            <person name="Ahn B.O."/>
            <person name="Rhee S.Y."/>
            <person name="Sohng J.K."/>
        </authorList>
    </citation>
    <scope>NUCLEOTIDE SEQUENCE</scope>
    <source>
        <tissue evidence="3">Leaf</tissue>
    </source>
</reference>
<dbReference type="InterPro" id="IPR054722">
    <property type="entry name" value="PolX-like_BBD"/>
</dbReference>
<comment type="caution">
    <text evidence="3">The sequence shown here is derived from an EMBL/GenBank/DDBJ whole genome shotgun (WGS) entry which is preliminary data.</text>
</comment>
<feature type="domain" description="Retrovirus-related Pol polyprotein from transposon TNT 1-94-like beta-barrel" evidence="2">
    <location>
        <begin position="99"/>
        <end position="178"/>
    </location>
</feature>
<dbReference type="Pfam" id="PF22936">
    <property type="entry name" value="Pol_BBD"/>
    <property type="match status" value="1"/>
</dbReference>
<feature type="compositionally biased region" description="Basic and acidic residues" evidence="1">
    <location>
        <begin position="27"/>
        <end position="44"/>
    </location>
</feature>
<feature type="region of interest" description="Disordered" evidence="1">
    <location>
        <begin position="1"/>
        <end position="44"/>
    </location>
</feature>